<organism evidence="3 4">
    <name type="scientific">Prauserella endophytica</name>
    <dbReference type="NCBI Taxonomy" id="1592324"/>
    <lineage>
        <taxon>Bacteria</taxon>
        <taxon>Bacillati</taxon>
        <taxon>Actinomycetota</taxon>
        <taxon>Actinomycetes</taxon>
        <taxon>Pseudonocardiales</taxon>
        <taxon>Pseudonocardiaceae</taxon>
        <taxon>Prauserella</taxon>
        <taxon>Prauserella coralliicola group</taxon>
    </lineage>
</organism>
<name>A0ABY2SAE8_9PSEU</name>
<dbReference type="EMBL" id="SWMS01000002">
    <property type="protein sequence ID" value="TKG72666.1"/>
    <property type="molecule type" value="Genomic_DNA"/>
</dbReference>
<proteinExistence type="predicted"/>
<feature type="region of interest" description="Disordered" evidence="1">
    <location>
        <begin position="1"/>
        <end position="28"/>
    </location>
</feature>
<keyword evidence="4" id="KW-1185">Reference proteome</keyword>
<dbReference type="SMART" id="SM00530">
    <property type="entry name" value="HTH_XRE"/>
    <property type="match status" value="1"/>
</dbReference>
<reference evidence="3 4" key="1">
    <citation type="journal article" date="2015" name="Antonie Van Leeuwenhoek">
        <title>Prauserella endophytica sp. nov., an endophytic actinobacterium isolated from Tamarix taklamakanensis.</title>
        <authorList>
            <person name="Liu J.M."/>
            <person name="Habden X."/>
            <person name="Guo L."/>
            <person name="Tuo L."/>
            <person name="Jiang Z.K."/>
            <person name="Liu S.W."/>
            <person name="Liu X.F."/>
            <person name="Chen L."/>
            <person name="Li R.F."/>
            <person name="Zhang Y.Q."/>
            <person name="Sun C.H."/>
        </authorList>
    </citation>
    <scope>NUCLEOTIDE SEQUENCE [LARGE SCALE GENOMIC DNA]</scope>
    <source>
        <strain evidence="3 4">CGMCC 4.7182</strain>
    </source>
</reference>
<evidence type="ECO:0000313" key="3">
    <source>
        <dbReference type="EMBL" id="TKG72666.1"/>
    </source>
</evidence>
<gene>
    <name evidence="3" type="ORF">FCN18_05350</name>
</gene>
<evidence type="ECO:0000313" key="4">
    <source>
        <dbReference type="Proteomes" id="UP000309992"/>
    </source>
</evidence>
<dbReference type="Proteomes" id="UP000309992">
    <property type="component" value="Unassembled WGS sequence"/>
</dbReference>
<dbReference type="PROSITE" id="PS50943">
    <property type="entry name" value="HTH_CROC1"/>
    <property type="match status" value="1"/>
</dbReference>
<evidence type="ECO:0000256" key="1">
    <source>
        <dbReference type="SAM" id="MobiDB-lite"/>
    </source>
</evidence>
<evidence type="ECO:0000259" key="2">
    <source>
        <dbReference type="PROSITE" id="PS50943"/>
    </source>
</evidence>
<protein>
    <submittedName>
        <fullName evidence="3">Helix-turn-helix transcriptional regulator</fullName>
    </submittedName>
</protein>
<dbReference type="CDD" id="cd00093">
    <property type="entry name" value="HTH_XRE"/>
    <property type="match status" value="1"/>
</dbReference>
<feature type="compositionally biased region" description="Low complexity" evidence="1">
    <location>
        <begin position="12"/>
        <end position="21"/>
    </location>
</feature>
<accession>A0ABY2SAE8</accession>
<feature type="domain" description="HTH cro/C1-type" evidence="2">
    <location>
        <begin position="50"/>
        <end position="104"/>
    </location>
</feature>
<dbReference type="InterPro" id="IPR001387">
    <property type="entry name" value="Cro/C1-type_HTH"/>
</dbReference>
<feature type="compositionally biased region" description="Basic and acidic residues" evidence="1">
    <location>
        <begin position="1"/>
        <end position="10"/>
    </location>
</feature>
<dbReference type="Gene3D" id="1.10.260.40">
    <property type="entry name" value="lambda repressor-like DNA-binding domains"/>
    <property type="match status" value="1"/>
</dbReference>
<dbReference type="InterPro" id="IPR010982">
    <property type="entry name" value="Lambda_DNA-bd_dom_sf"/>
</dbReference>
<comment type="caution">
    <text evidence="3">The sequence shown here is derived from an EMBL/GenBank/DDBJ whole genome shotgun (WGS) entry which is preliminary data.</text>
</comment>
<sequence>MAGSGCDHRASARSPPSGRSGTIDRGRASTVVYKRRRAGGDRVSELGAALRAAREAAGVSLAAMAARTHYSKPLLGLLETGKRTVKPEHVTAYSRALDISVDALYGRPDDPLRVAHEWLVADTPVAIHTAFGRRVGDSLATELERRVIDLRHLDDVIGGGDLFPLVRRELTDAQQVVTEASYDQNTGRRLLTVVGELAQLAGWVASDAGHYAEAQHVYLSGVSAAHEAGNRALAGQLLSSLSYQIANVGNPADAALLARSAVKGATDATPVVRALLLERVAWASARSRDADGTRHALDAVDDAYEARTPGNPEPEWVYWLDRKEIDIMAGRCLIELGDPAHAEPLISAAVAAYTPEHAREVALYRTWIAEAYARSGELDAAWAALRAARKTGHGVNSTRLDIRIEHVARLLATDDERQLKRAATDAPS</sequence>
<dbReference type="Pfam" id="PF13560">
    <property type="entry name" value="HTH_31"/>
    <property type="match status" value="1"/>
</dbReference>
<dbReference type="SUPFAM" id="SSF47413">
    <property type="entry name" value="lambda repressor-like DNA-binding domains"/>
    <property type="match status" value="1"/>
</dbReference>